<protein>
    <recommendedName>
        <fullName evidence="1">HNH nuclease domain-containing protein</fullName>
    </recommendedName>
</protein>
<organism evidence="2">
    <name type="scientific">Sinorhizobium sp. M14</name>
    <dbReference type="NCBI Taxonomy" id="430451"/>
    <lineage>
        <taxon>Bacteria</taxon>
        <taxon>Pseudomonadati</taxon>
        <taxon>Pseudomonadota</taxon>
        <taxon>Alphaproteobacteria</taxon>
        <taxon>Hyphomicrobiales</taxon>
        <taxon>Rhizobiaceae</taxon>
        <taxon>Sinorhizobium/Ensifer group</taxon>
        <taxon>Sinorhizobium</taxon>
    </lineage>
</organism>
<geneLocation type="plasmid" evidence="2">
    <name>pSinA</name>
</geneLocation>
<dbReference type="AlphaFoldDB" id="R4ILF2"/>
<sequence>MTGHPIACAVWWAPRVSKRPYGRAGVYKLAVPMGASYPTRIILAFRSGGVCAFPKCDKHLTYDAKVGDDTYVGEAAHIRGEKATAARYDASMTDEERDNVRNLIYLCTDHHTIIDKVEADWPTPTLLALKESHEKQVRQAMEEAFADVAFPELQNAVSWVSKQAPAINGSFDLIAPDEKIKKNALSNGARHIIAAGLTARVTVGEYIEAEAQLDSDFPERLKAGFLEEYYARRKEGHKGDELFELMCAFAQRGLKRQADKTAGIAVLVYLFEICDVFEK</sequence>
<name>R4ILF2_9HYPH</name>
<reference evidence="2" key="1">
    <citation type="journal article" date="2013" name="J. Biotechnol.">
        <title>Structural and functional genomics of plasmid pSinA of Sinorhizobium sp. M14 encoding genes for the arsenite oxidation and arsenic resistance.</title>
        <authorList>
            <person name="Drewniak L."/>
            <person name="Dziewit L."/>
            <person name="Ciezkowska M."/>
            <person name="Gawor J."/>
            <person name="Gromadka R."/>
            <person name="Sklodowska A."/>
        </authorList>
    </citation>
    <scope>NUCLEOTIDE SEQUENCE</scope>
    <source>
        <strain evidence="2">M14</strain>
        <plasmid evidence="2">pSinA</plasmid>
    </source>
</reference>
<keyword evidence="2" id="KW-0614">Plasmid</keyword>
<dbReference type="Pfam" id="PF13391">
    <property type="entry name" value="HNH_2"/>
    <property type="match status" value="1"/>
</dbReference>
<dbReference type="EMBL" id="JF809815">
    <property type="protein sequence ID" value="AFR74866.1"/>
    <property type="molecule type" value="Genomic_DNA"/>
</dbReference>
<proteinExistence type="predicted"/>
<evidence type="ECO:0000259" key="1">
    <source>
        <dbReference type="Pfam" id="PF13391"/>
    </source>
</evidence>
<feature type="domain" description="HNH nuclease" evidence="1">
    <location>
        <begin position="70"/>
        <end position="116"/>
    </location>
</feature>
<dbReference type="InterPro" id="IPR003615">
    <property type="entry name" value="HNH_nuc"/>
</dbReference>
<evidence type="ECO:0000313" key="2">
    <source>
        <dbReference type="EMBL" id="AFR74866.1"/>
    </source>
</evidence>
<accession>R4ILF2</accession>